<dbReference type="InterPro" id="IPR038721">
    <property type="entry name" value="IS701-like_DDE_dom"/>
</dbReference>
<reference evidence="3" key="1">
    <citation type="submission" date="2020-02" db="EMBL/GenBank/DDBJ databases">
        <authorList>
            <person name="Meier V. D."/>
        </authorList>
    </citation>
    <scope>NUCLEOTIDE SEQUENCE</scope>
    <source>
        <strain evidence="3">AVDCRST_MAG31</strain>
    </source>
</reference>
<protein>
    <recommendedName>
        <fullName evidence="2">Transposase IS701-like DDE domain-containing protein</fullName>
    </recommendedName>
</protein>
<evidence type="ECO:0000256" key="1">
    <source>
        <dbReference type="SAM" id="MobiDB-lite"/>
    </source>
</evidence>
<feature type="compositionally biased region" description="Low complexity" evidence="1">
    <location>
        <begin position="368"/>
        <end position="382"/>
    </location>
</feature>
<name>A0A6J4T8K8_9SPHN</name>
<organism evidence="3">
    <name type="scientific">uncultured Sphingomonas sp</name>
    <dbReference type="NCBI Taxonomy" id="158754"/>
    <lineage>
        <taxon>Bacteria</taxon>
        <taxon>Pseudomonadati</taxon>
        <taxon>Pseudomonadota</taxon>
        <taxon>Alphaproteobacteria</taxon>
        <taxon>Sphingomonadales</taxon>
        <taxon>Sphingomonadaceae</taxon>
        <taxon>Sphingomonas</taxon>
        <taxon>environmental samples</taxon>
    </lineage>
</organism>
<dbReference type="EMBL" id="CADCWA010000089">
    <property type="protein sequence ID" value="CAA9516109.1"/>
    <property type="molecule type" value="Genomic_DNA"/>
</dbReference>
<evidence type="ECO:0000259" key="2">
    <source>
        <dbReference type="Pfam" id="PF13546"/>
    </source>
</evidence>
<dbReference type="InterPro" id="IPR012337">
    <property type="entry name" value="RNaseH-like_sf"/>
</dbReference>
<dbReference type="SUPFAM" id="SSF53098">
    <property type="entry name" value="Ribonuclease H-like"/>
    <property type="match status" value="1"/>
</dbReference>
<proteinExistence type="predicted"/>
<accession>A0A6J4T8K8</accession>
<dbReference type="RefSeq" id="WP_294169127.1">
    <property type="nucleotide sequence ID" value="NZ_CADCWA010000089.1"/>
</dbReference>
<feature type="region of interest" description="Disordered" evidence="1">
    <location>
        <begin position="312"/>
        <end position="382"/>
    </location>
</feature>
<sequence>MTPSVGPAALDGWMQPFRCHFTAAVWRHVLVLVCGALLAPGRRTVAAALRVMGLGEVAGFAVYHRVLSHGHWCSRALAHRLLLLLVAAFVPNGPVVVGLDDTIERRWGARIAARGIYRDPVRSSRGHFIKASGLRWLSVMLLAPVPWAGRVWGLPFLTVLAPSERYAAAQGKRHKKLTDWARQALLQVARWLPGRRVVAVADSSFSAIALLRDLAPHLTVVTRLRLDACLCDPPPLRRPRTRGRPPVTGARLPSPAERLRSRRTPWRRVHIDGWYGHCTRRLDIATGTALWHHPGRRVAIRWGPGQCPERCATRAVRRSRRPSSAPTKRQIQSTSCAGLPAAGEPKPPSKKHAGTSAWKPSGSGPTLPSCAPRPRCSPCSPS</sequence>
<dbReference type="AlphaFoldDB" id="A0A6J4T8K8"/>
<feature type="domain" description="Transposase IS701-like DDE" evidence="2">
    <location>
        <begin position="16"/>
        <end position="270"/>
    </location>
</feature>
<evidence type="ECO:0000313" key="3">
    <source>
        <dbReference type="EMBL" id="CAA9516109.1"/>
    </source>
</evidence>
<gene>
    <name evidence="3" type="ORF">AVDCRST_MAG31-1291</name>
</gene>
<dbReference type="Pfam" id="PF13546">
    <property type="entry name" value="DDE_5"/>
    <property type="match status" value="1"/>
</dbReference>
<feature type="region of interest" description="Disordered" evidence="1">
    <location>
        <begin position="237"/>
        <end position="260"/>
    </location>
</feature>